<evidence type="ECO:0000256" key="1">
    <source>
        <dbReference type="ARBA" id="ARBA00022490"/>
    </source>
</evidence>
<keyword evidence="3" id="KW-0119">Carbohydrate metabolism</keyword>
<dbReference type="Proteomes" id="UP000576209">
    <property type="component" value="Unassembled WGS sequence"/>
</dbReference>
<dbReference type="EC" id="5.1.3.32" evidence="5"/>
<dbReference type="InterPro" id="IPR008000">
    <property type="entry name" value="Rham/fucose_mutarotase"/>
</dbReference>
<dbReference type="AlphaFoldDB" id="A0A840E676"/>
<dbReference type="SUPFAM" id="SSF54909">
    <property type="entry name" value="Dimeric alpha+beta barrel"/>
    <property type="match status" value="1"/>
</dbReference>
<dbReference type="RefSeq" id="WP_183496796.1">
    <property type="nucleotide sequence ID" value="NZ_JACIFF010000009.1"/>
</dbReference>
<dbReference type="InterPro" id="IPR013448">
    <property type="entry name" value="L-rhamnose_mutarotase"/>
</dbReference>
<keyword evidence="2 6" id="KW-0413">Isomerase</keyword>
<protein>
    <recommendedName>
        <fullName evidence="5">L-rhamnose mutarotase</fullName>
        <ecNumber evidence="5">5.1.3.32</ecNumber>
    </recommendedName>
</protein>
<dbReference type="GO" id="GO:0062192">
    <property type="term" value="F:L-rhamnose mutarotase activity"/>
    <property type="evidence" value="ECO:0007669"/>
    <property type="project" value="UniProtKB-UniRule"/>
</dbReference>
<dbReference type="Pfam" id="PF05336">
    <property type="entry name" value="rhaM"/>
    <property type="match status" value="1"/>
</dbReference>
<evidence type="ECO:0000256" key="3">
    <source>
        <dbReference type="ARBA" id="ARBA00023277"/>
    </source>
</evidence>
<evidence type="ECO:0000313" key="6">
    <source>
        <dbReference type="EMBL" id="MBB4080560.1"/>
    </source>
</evidence>
<evidence type="ECO:0000256" key="5">
    <source>
        <dbReference type="NCBIfam" id="TIGR02625"/>
    </source>
</evidence>
<dbReference type="GO" id="GO:0019301">
    <property type="term" value="P:rhamnose catabolic process"/>
    <property type="evidence" value="ECO:0007669"/>
    <property type="project" value="UniProtKB-UniRule"/>
</dbReference>
<evidence type="ECO:0000256" key="4">
    <source>
        <dbReference type="ARBA" id="ARBA00023308"/>
    </source>
</evidence>
<dbReference type="PANTHER" id="PTHR34389:SF2">
    <property type="entry name" value="L-RHAMNOSE MUTAROTASE"/>
    <property type="match status" value="1"/>
</dbReference>
<keyword evidence="1" id="KW-0963">Cytoplasm</keyword>
<keyword evidence="4" id="KW-0684">Rhamnose metabolism</keyword>
<proteinExistence type="inferred from homology"/>
<organism evidence="6 7">
    <name type="scientific">Neolewinella aquimaris</name>
    <dbReference type="NCBI Taxonomy" id="1835722"/>
    <lineage>
        <taxon>Bacteria</taxon>
        <taxon>Pseudomonadati</taxon>
        <taxon>Bacteroidota</taxon>
        <taxon>Saprospiria</taxon>
        <taxon>Saprospirales</taxon>
        <taxon>Lewinellaceae</taxon>
        <taxon>Neolewinella</taxon>
    </lineage>
</organism>
<sequence>MIRKAFKMKVFPDRVEEYAQRHHPIWPELSQVLKHHGVSNYSIWYDADTSALFAYCEVESEERWTAIADTEVCRRWWKHMQDVMHTNQDASPVSEELREVFYLV</sequence>
<dbReference type="InterPro" id="IPR011008">
    <property type="entry name" value="Dimeric_a/b-barrel"/>
</dbReference>
<dbReference type="NCBIfam" id="TIGR02625">
    <property type="entry name" value="YiiL_rotase"/>
    <property type="match status" value="1"/>
</dbReference>
<accession>A0A840E676</accession>
<dbReference type="PANTHER" id="PTHR34389">
    <property type="entry name" value="L-RHAMNOSE MUTAROTASE"/>
    <property type="match status" value="1"/>
</dbReference>
<evidence type="ECO:0000313" key="7">
    <source>
        <dbReference type="Proteomes" id="UP000576209"/>
    </source>
</evidence>
<name>A0A840E676_9BACT</name>
<comment type="caution">
    <text evidence="6">The sequence shown here is derived from an EMBL/GenBank/DDBJ whole genome shotgun (WGS) entry which is preliminary data.</text>
</comment>
<reference evidence="6 7" key="1">
    <citation type="submission" date="2020-08" db="EMBL/GenBank/DDBJ databases">
        <title>Genomic Encyclopedia of Type Strains, Phase IV (KMG-IV): sequencing the most valuable type-strain genomes for metagenomic binning, comparative biology and taxonomic classification.</title>
        <authorList>
            <person name="Goeker M."/>
        </authorList>
    </citation>
    <scope>NUCLEOTIDE SEQUENCE [LARGE SCALE GENOMIC DNA]</scope>
    <source>
        <strain evidence="6 7">DSM 105137</strain>
    </source>
</reference>
<dbReference type="Gene3D" id="3.30.70.100">
    <property type="match status" value="1"/>
</dbReference>
<keyword evidence="7" id="KW-1185">Reference proteome</keyword>
<dbReference type="EMBL" id="JACIFF010000009">
    <property type="protein sequence ID" value="MBB4080560.1"/>
    <property type="molecule type" value="Genomic_DNA"/>
</dbReference>
<gene>
    <name evidence="6" type="ORF">GGR28_003195</name>
</gene>
<dbReference type="HAMAP" id="MF_01663">
    <property type="entry name" value="L_rham_rotase"/>
    <property type="match status" value="1"/>
</dbReference>
<dbReference type="GO" id="GO:0005737">
    <property type="term" value="C:cytoplasm"/>
    <property type="evidence" value="ECO:0007669"/>
    <property type="project" value="InterPro"/>
</dbReference>
<evidence type="ECO:0000256" key="2">
    <source>
        <dbReference type="ARBA" id="ARBA00023235"/>
    </source>
</evidence>